<reference evidence="2" key="1">
    <citation type="journal article" date="2017" name="Biotechnol. Biofuels">
        <title>Evaluation of environmental bacterial communities as a factor affecting the growth of duckweed Lemna minor.</title>
        <authorList>
            <person name="Ishizawa H."/>
            <person name="Kuroda M."/>
            <person name="Morikawa M."/>
            <person name="Ike M."/>
        </authorList>
    </citation>
    <scope>NUCLEOTIDE SEQUENCE [LARGE SCALE GENOMIC DNA]</scope>
    <source>
        <strain evidence="2">H3</strain>
    </source>
</reference>
<keyword evidence="2" id="KW-1185">Reference proteome</keyword>
<name>A0A3G9GD83_9NEIS</name>
<dbReference type="AlphaFoldDB" id="A0A3G9GD83"/>
<dbReference type="EMBL" id="AP018823">
    <property type="protein sequence ID" value="BBF85808.1"/>
    <property type="molecule type" value="Genomic_DNA"/>
</dbReference>
<organism evidence="1 2">
    <name type="scientific">Aquitalea magnusonii</name>
    <dbReference type="NCBI Taxonomy" id="332411"/>
    <lineage>
        <taxon>Bacteria</taxon>
        <taxon>Pseudomonadati</taxon>
        <taxon>Pseudomonadota</taxon>
        <taxon>Betaproteobacteria</taxon>
        <taxon>Neisseriales</taxon>
        <taxon>Chromobacteriaceae</taxon>
        <taxon>Aquitalea</taxon>
    </lineage>
</organism>
<sequence>MAGLHGDWEAALVARYTAQGMHHTGCLCYPEQGFSMLP</sequence>
<evidence type="ECO:0000313" key="1">
    <source>
        <dbReference type="EMBL" id="BBF85808.1"/>
    </source>
</evidence>
<dbReference type="KEGG" id="amah:DLM_2193"/>
<protein>
    <submittedName>
        <fullName evidence="1">Uncharacterized protein</fullName>
    </submittedName>
</protein>
<gene>
    <name evidence="1" type="ORF">DLM_2193</name>
</gene>
<reference evidence="1 2" key="2">
    <citation type="journal article" date="2017" name="Genome Announc.">
        <title>Draft genome sequence of Aquitalea magnusonii strain H3, a plant growth-promoting bacterium of duckweed Lemna minor.</title>
        <authorList>
            <person name="Ishizawa H."/>
            <person name="Kuroda M."/>
            <person name="Ike M."/>
        </authorList>
    </citation>
    <scope>NUCLEOTIDE SEQUENCE [LARGE SCALE GENOMIC DNA]</scope>
    <source>
        <strain evidence="1 2">H3</strain>
    </source>
</reference>
<reference evidence="2" key="3">
    <citation type="journal article" date="2017" name="Plant Physiol. Biochem.">
        <title>Differential oxidative and antioxidative response of duckweed Lemna minor toward plant growth promoting/inhibiting bacteria.</title>
        <authorList>
            <person name="Ishizawa H."/>
            <person name="Kuroda M."/>
            <person name="Morikawa M."/>
            <person name="Ike M."/>
        </authorList>
    </citation>
    <scope>NUCLEOTIDE SEQUENCE [LARGE SCALE GENOMIC DNA]</scope>
    <source>
        <strain evidence="2">H3</strain>
    </source>
</reference>
<proteinExistence type="predicted"/>
<evidence type="ECO:0000313" key="2">
    <source>
        <dbReference type="Proteomes" id="UP000198290"/>
    </source>
</evidence>
<dbReference type="Proteomes" id="UP000198290">
    <property type="component" value="Chromosome"/>
</dbReference>
<accession>A0A3G9GD83</accession>